<evidence type="ECO:0000313" key="2">
    <source>
        <dbReference type="Proteomes" id="UP001216907"/>
    </source>
</evidence>
<dbReference type="Proteomes" id="UP001216907">
    <property type="component" value="Unassembled WGS sequence"/>
</dbReference>
<gene>
    <name evidence="1" type="ORF">PZE19_02765</name>
</gene>
<evidence type="ECO:0000313" key="1">
    <source>
        <dbReference type="EMBL" id="MDG3002698.1"/>
    </source>
</evidence>
<proteinExistence type="predicted"/>
<organism evidence="1 2">
    <name type="scientific">Paludisphaera mucosa</name>
    <dbReference type="NCBI Taxonomy" id="3030827"/>
    <lineage>
        <taxon>Bacteria</taxon>
        <taxon>Pseudomonadati</taxon>
        <taxon>Planctomycetota</taxon>
        <taxon>Planctomycetia</taxon>
        <taxon>Isosphaerales</taxon>
        <taxon>Isosphaeraceae</taxon>
        <taxon>Paludisphaera</taxon>
    </lineage>
</organism>
<dbReference type="EMBL" id="JARRAG010000001">
    <property type="protein sequence ID" value="MDG3002698.1"/>
    <property type="molecule type" value="Genomic_DNA"/>
</dbReference>
<reference evidence="1 2" key="1">
    <citation type="submission" date="2023-03" db="EMBL/GenBank/DDBJ databases">
        <title>Paludisphaera mucosa sp. nov. a novel planctomycete from northern fen.</title>
        <authorList>
            <person name="Ivanova A."/>
        </authorList>
    </citation>
    <scope>NUCLEOTIDE SEQUENCE [LARGE SCALE GENOMIC DNA]</scope>
    <source>
        <strain evidence="1 2">Pla2</strain>
    </source>
</reference>
<keyword evidence="2" id="KW-1185">Reference proteome</keyword>
<name>A0ABT6F5I2_9BACT</name>
<protein>
    <submittedName>
        <fullName evidence="1">Uncharacterized protein</fullName>
    </submittedName>
</protein>
<dbReference type="RefSeq" id="WP_277859062.1">
    <property type="nucleotide sequence ID" value="NZ_JARRAG010000001.1"/>
</dbReference>
<sequence length="148" mass="16636">MAGEFAKFNTAITRADLDAAWRDRLDDAAALDSGGRHGTAIAYRIYALEIYLKYRICLRLDVQNPLKKLEIPDLEALLVFSGLSTALYALPDPHPVPLHWTRLTDFSTQLNDLRYLPAATWTQAQSADSARWLEHPTEGVLPWLTTQA</sequence>
<accession>A0ABT6F5I2</accession>
<comment type="caution">
    <text evidence="1">The sequence shown here is derived from an EMBL/GenBank/DDBJ whole genome shotgun (WGS) entry which is preliminary data.</text>
</comment>